<accession>A0ACC1MFT9</accession>
<evidence type="ECO:0000313" key="2">
    <source>
        <dbReference type="Proteomes" id="UP001143910"/>
    </source>
</evidence>
<reference evidence="1" key="1">
    <citation type="submission" date="2022-08" db="EMBL/GenBank/DDBJ databases">
        <title>Genome Sequence of Lecanicillium fungicola.</title>
        <authorList>
            <person name="Buettner E."/>
        </authorList>
    </citation>
    <scope>NUCLEOTIDE SEQUENCE</scope>
    <source>
        <strain evidence="1">Babe33</strain>
    </source>
</reference>
<dbReference type="Proteomes" id="UP001143910">
    <property type="component" value="Unassembled WGS sequence"/>
</dbReference>
<keyword evidence="2" id="KW-1185">Reference proteome</keyword>
<gene>
    <name evidence="1" type="ORF">NQ176_g10723</name>
</gene>
<organism evidence="1 2">
    <name type="scientific">Zarea fungicola</name>
    <dbReference type="NCBI Taxonomy" id="93591"/>
    <lineage>
        <taxon>Eukaryota</taxon>
        <taxon>Fungi</taxon>
        <taxon>Dikarya</taxon>
        <taxon>Ascomycota</taxon>
        <taxon>Pezizomycotina</taxon>
        <taxon>Sordariomycetes</taxon>
        <taxon>Hypocreomycetidae</taxon>
        <taxon>Hypocreales</taxon>
        <taxon>Cordycipitaceae</taxon>
        <taxon>Zarea</taxon>
    </lineage>
</organism>
<protein>
    <submittedName>
        <fullName evidence="1">Uncharacterized protein</fullName>
    </submittedName>
</protein>
<sequence>MAPVTRRKQAAMDANSSGTEEPAQVATTTSKRGQKLALRSRDEDGKKSAKAAPKSNLTVFDEEDMSKPVVLEETVTKAAVPVEEEEQDESDDEAPEAVSTVRVASEIKSATKAAQRVAQD</sequence>
<proteinExistence type="predicted"/>
<dbReference type="EMBL" id="JANJQO010003086">
    <property type="protein sequence ID" value="KAJ2965211.1"/>
    <property type="molecule type" value="Genomic_DNA"/>
</dbReference>
<evidence type="ECO:0000313" key="1">
    <source>
        <dbReference type="EMBL" id="KAJ2965211.1"/>
    </source>
</evidence>
<name>A0ACC1MFT9_9HYPO</name>
<comment type="caution">
    <text evidence="1">The sequence shown here is derived from an EMBL/GenBank/DDBJ whole genome shotgun (WGS) entry which is preliminary data.</text>
</comment>